<protein>
    <recommendedName>
        <fullName evidence="3">DUF1993 domain-containing protein</fullName>
    </recommendedName>
</protein>
<dbReference type="SUPFAM" id="SSF109854">
    <property type="entry name" value="DinB/YfiT-like putative metalloenzymes"/>
    <property type="match status" value="1"/>
</dbReference>
<organism evidence="1 2">
    <name type="scientific">Kaistia hirudinis</name>
    <dbReference type="NCBI Taxonomy" id="1293440"/>
    <lineage>
        <taxon>Bacteria</taxon>
        <taxon>Pseudomonadati</taxon>
        <taxon>Pseudomonadota</taxon>
        <taxon>Alphaproteobacteria</taxon>
        <taxon>Hyphomicrobiales</taxon>
        <taxon>Kaistiaceae</taxon>
        <taxon>Kaistia</taxon>
    </lineage>
</organism>
<gene>
    <name evidence="1" type="ORF">GGR25_001618</name>
</gene>
<dbReference type="PANTHER" id="PTHR36922">
    <property type="entry name" value="BLL2446 PROTEIN"/>
    <property type="match status" value="1"/>
</dbReference>
<dbReference type="Gene3D" id="1.20.120.450">
    <property type="entry name" value="dinb family like domain"/>
    <property type="match status" value="1"/>
</dbReference>
<reference evidence="1 2" key="1">
    <citation type="submission" date="2020-08" db="EMBL/GenBank/DDBJ databases">
        <title>Genomic Encyclopedia of Type Strains, Phase IV (KMG-IV): sequencing the most valuable type-strain genomes for metagenomic binning, comparative biology and taxonomic classification.</title>
        <authorList>
            <person name="Goeker M."/>
        </authorList>
    </citation>
    <scope>NUCLEOTIDE SEQUENCE [LARGE SCALE GENOMIC DNA]</scope>
    <source>
        <strain evidence="1 2">DSM 25966</strain>
    </source>
</reference>
<proteinExistence type="predicted"/>
<keyword evidence="2" id="KW-1185">Reference proteome</keyword>
<evidence type="ECO:0000313" key="2">
    <source>
        <dbReference type="Proteomes" id="UP000553963"/>
    </source>
</evidence>
<evidence type="ECO:0000313" key="1">
    <source>
        <dbReference type="EMBL" id="MBB3930579.1"/>
    </source>
</evidence>
<dbReference type="RefSeq" id="WP_183398223.1">
    <property type="nucleotide sequence ID" value="NZ_JACIDS010000002.1"/>
</dbReference>
<accession>A0A840AJR6</accession>
<evidence type="ECO:0008006" key="3">
    <source>
        <dbReference type="Google" id="ProtNLM"/>
    </source>
</evidence>
<sequence length="176" mass="18797">MTGLHAVSVPVLLRYLGQLDRMLVRLAAFAAAEQQSEEALLSASLTGGMFDLKHQVLIASGFAIRALLPVAPSLEPLLAEKAVTLEELRAVIARRSAALAALDPAMIDAMAGSPARERAGEAMVETDALSFVTLYALPNFFFHLVTAYAILRQIGVPLGKADFDGFHAYPPGFSFV</sequence>
<dbReference type="PANTHER" id="PTHR36922:SF1">
    <property type="entry name" value="DUF1993 DOMAIN-CONTAINING PROTEIN"/>
    <property type="match status" value="1"/>
</dbReference>
<name>A0A840AJR6_9HYPH</name>
<dbReference type="EMBL" id="JACIDS010000002">
    <property type="protein sequence ID" value="MBB3930579.1"/>
    <property type="molecule type" value="Genomic_DNA"/>
</dbReference>
<dbReference type="Pfam" id="PF09351">
    <property type="entry name" value="DUF1993"/>
    <property type="match status" value="1"/>
</dbReference>
<dbReference type="Proteomes" id="UP000553963">
    <property type="component" value="Unassembled WGS sequence"/>
</dbReference>
<comment type="caution">
    <text evidence="1">The sequence shown here is derived from an EMBL/GenBank/DDBJ whole genome shotgun (WGS) entry which is preliminary data.</text>
</comment>
<dbReference type="InterPro" id="IPR018531">
    <property type="entry name" value="DUF1993"/>
</dbReference>
<dbReference type="InterPro" id="IPR034660">
    <property type="entry name" value="DinB/YfiT-like"/>
</dbReference>
<dbReference type="AlphaFoldDB" id="A0A840AJR6"/>